<feature type="domain" description="Riboflavin kinase" evidence="15">
    <location>
        <begin position="183"/>
        <end position="307"/>
    </location>
</feature>
<dbReference type="InterPro" id="IPR015864">
    <property type="entry name" value="FAD_synthase"/>
</dbReference>
<evidence type="ECO:0000256" key="11">
    <source>
        <dbReference type="ARBA" id="ARBA00023268"/>
    </source>
</evidence>
<dbReference type="Gene3D" id="3.40.50.620">
    <property type="entry name" value="HUPs"/>
    <property type="match status" value="1"/>
</dbReference>
<comment type="pathway">
    <text evidence="2 14">Cofactor biosynthesis; FMN biosynthesis; FMN from riboflavin (ATP route): step 1/1.</text>
</comment>
<evidence type="ECO:0000256" key="5">
    <source>
        <dbReference type="ARBA" id="ARBA00022679"/>
    </source>
</evidence>
<evidence type="ECO:0000256" key="13">
    <source>
        <dbReference type="ARBA" id="ARBA00049494"/>
    </source>
</evidence>
<comment type="caution">
    <text evidence="16">The sequence shown here is derived from an EMBL/GenBank/DDBJ whole genome shotgun (WGS) entry which is preliminary data.</text>
</comment>
<comment type="similarity">
    <text evidence="14">Belongs to the ribF family.</text>
</comment>
<evidence type="ECO:0000256" key="9">
    <source>
        <dbReference type="ARBA" id="ARBA00022827"/>
    </source>
</evidence>
<keyword evidence="17" id="KW-1185">Reference proteome</keyword>
<dbReference type="NCBIfam" id="NF004160">
    <property type="entry name" value="PRK05627.1-3"/>
    <property type="match status" value="1"/>
</dbReference>
<dbReference type="EC" id="2.7.1.26" evidence="14"/>
<evidence type="ECO:0000256" key="6">
    <source>
        <dbReference type="ARBA" id="ARBA00022695"/>
    </source>
</evidence>
<keyword evidence="10 14" id="KW-0067">ATP-binding</keyword>
<keyword evidence="5 14" id="KW-0808">Transferase</keyword>
<dbReference type="RefSeq" id="WP_380622569.1">
    <property type="nucleotide sequence ID" value="NZ_JBHSDK010000021.1"/>
</dbReference>
<sequence>METWRGIEETPQDWPRSVVAIGVFDGVHRGHRTLVGTTADEARRRPGARSVVVTFDPHPTAVVAPKHVPAALTSVDRRVQLLGEQGVDAVVVLPFTRELSQLSPEDFVKEVLVDRLHAEAVIVGENFRFGHKAAGDTALLAELGEKYDFTVLPQTLAADDEAFSSTRARGLIAEGEVEKAAEVLGRPHSLEGSVVRGAGRGVDLGFPTANIGHDTHAAVPADGVYAGWLHVGFDRLPAAVSVGTNPTFGEGARTVEAHALDFSGDLYGKAVRLDFAHRLRGQTTFDNLDDLVEQIGADVDQARRLLERR</sequence>
<gene>
    <name evidence="16" type="ORF">ACFPET_15120</name>
</gene>
<dbReference type="PANTHER" id="PTHR22749:SF6">
    <property type="entry name" value="RIBOFLAVIN KINASE"/>
    <property type="match status" value="1"/>
</dbReference>
<dbReference type="EC" id="2.7.7.2" evidence="14"/>
<dbReference type="GO" id="GO:0008531">
    <property type="term" value="F:riboflavin kinase activity"/>
    <property type="evidence" value="ECO:0007669"/>
    <property type="project" value="UniProtKB-EC"/>
</dbReference>
<evidence type="ECO:0000256" key="12">
    <source>
        <dbReference type="ARBA" id="ARBA00047880"/>
    </source>
</evidence>
<evidence type="ECO:0000256" key="8">
    <source>
        <dbReference type="ARBA" id="ARBA00022777"/>
    </source>
</evidence>
<dbReference type="InterPro" id="IPR014729">
    <property type="entry name" value="Rossmann-like_a/b/a_fold"/>
</dbReference>
<dbReference type="SUPFAM" id="SSF52374">
    <property type="entry name" value="Nucleotidylyl transferase"/>
    <property type="match status" value="1"/>
</dbReference>
<comment type="catalytic activity">
    <reaction evidence="13 14">
        <text>FMN + ATP + H(+) = FAD + diphosphate</text>
        <dbReference type="Rhea" id="RHEA:17237"/>
        <dbReference type="ChEBI" id="CHEBI:15378"/>
        <dbReference type="ChEBI" id="CHEBI:30616"/>
        <dbReference type="ChEBI" id="CHEBI:33019"/>
        <dbReference type="ChEBI" id="CHEBI:57692"/>
        <dbReference type="ChEBI" id="CHEBI:58210"/>
        <dbReference type="EC" id="2.7.7.2"/>
    </reaction>
</comment>
<evidence type="ECO:0000313" key="17">
    <source>
        <dbReference type="Proteomes" id="UP001595823"/>
    </source>
</evidence>
<dbReference type="Pfam" id="PF01687">
    <property type="entry name" value="Flavokinase"/>
    <property type="match status" value="1"/>
</dbReference>
<dbReference type="Pfam" id="PF06574">
    <property type="entry name" value="FAD_syn"/>
    <property type="match status" value="1"/>
</dbReference>
<dbReference type="Gene3D" id="2.40.30.30">
    <property type="entry name" value="Riboflavin kinase-like"/>
    <property type="match status" value="1"/>
</dbReference>
<evidence type="ECO:0000256" key="7">
    <source>
        <dbReference type="ARBA" id="ARBA00022741"/>
    </source>
</evidence>
<dbReference type="NCBIfam" id="TIGR00083">
    <property type="entry name" value="ribF"/>
    <property type="match status" value="1"/>
</dbReference>
<dbReference type="InterPro" id="IPR002606">
    <property type="entry name" value="Riboflavin_kinase_bac"/>
</dbReference>
<evidence type="ECO:0000256" key="2">
    <source>
        <dbReference type="ARBA" id="ARBA00005201"/>
    </source>
</evidence>
<dbReference type="SUPFAM" id="SSF82114">
    <property type="entry name" value="Riboflavin kinase-like"/>
    <property type="match status" value="1"/>
</dbReference>
<evidence type="ECO:0000256" key="14">
    <source>
        <dbReference type="PIRNR" id="PIRNR004491"/>
    </source>
</evidence>
<reference evidence="17" key="1">
    <citation type="journal article" date="2019" name="Int. J. Syst. Evol. Microbiol.">
        <title>The Global Catalogue of Microorganisms (GCM) 10K type strain sequencing project: providing services to taxonomists for standard genome sequencing and annotation.</title>
        <authorList>
            <consortium name="The Broad Institute Genomics Platform"/>
            <consortium name="The Broad Institute Genome Sequencing Center for Infectious Disease"/>
            <person name="Wu L."/>
            <person name="Ma J."/>
        </authorList>
    </citation>
    <scope>NUCLEOTIDE SEQUENCE [LARGE SCALE GENOMIC DNA]</scope>
    <source>
        <strain evidence="17">IBRC-M 10908</strain>
    </source>
</reference>
<keyword evidence="7 14" id="KW-0547">Nucleotide-binding</keyword>
<comment type="pathway">
    <text evidence="1 14">Cofactor biosynthesis; FAD biosynthesis; FAD from FMN: step 1/1.</text>
</comment>
<keyword evidence="8 14" id="KW-0418">Kinase</keyword>
<dbReference type="Proteomes" id="UP001595823">
    <property type="component" value="Unassembled WGS sequence"/>
</dbReference>
<dbReference type="InterPro" id="IPR015865">
    <property type="entry name" value="Riboflavin_kinase_bac/euk"/>
</dbReference>
<comment type="catalytic activity">
    <reaction evidence="12 14">
        <text>riboflavin + ATP = FMN + ADP + H(+)</text>
        <dbReference type="Rhea" id="RHEA:14357"/>
        <dbReference type="ChEBI" id="CHEBI:15378"/>
        <dbReference type="ChEBI" id="CHEBI:30616"/>
        <dbReference type="ChEBI" id="CHEBI:57986"/>
        <dbReference type="ChEBI" id="CHEBI:58210"/>
        <dbReference type="ChEBI" id="CHEBI:456216"/>
        <dbReference type="EC" id="2.7.1.26"/>
    </reaction>
</comment>
<dbReference type="CDD" id="cd02064">
    <property type="entry name" value="FAD_synthetase_N"/>
    <property type="match status" value="1"/>
</dbReference>
<keyword evidence="6 14" id="KW-0548">Nucleotidyltransferase</keyword>
<evidence type="ECO:0000256" key="1">
    <source>
        <dbReference type="ARBA" id="ARBA00004726"/>
    </source>
</evidence>
<evidence type="ECO:0000313" key="16">
    <source>
        <dbReference type="EMBL" id="MFC4336533.1"/>
    </source>
</evidence>
<keyword evidence="4 14" id="KW-0288">FMN</keyword>
<dbReference type="SMART" id="SM00904">
    <property type="entry name" value="Flavokinase"/>
    <property type="match status" value="1"/>
</dbReference>
<evidence type="ECO:0000256" key="3">
    <source>
        <dbReference type="ARBA" id="ARBA00022630"/>
    </source>
</evidence>
<evidence type="ECO:0000259" key="15">
    <source>
        <dbReference type="SMART" id="SM00904"/>
    </source>
</evidence>
<dbReference type="InterPro" id="IPR023468">
    <property type="entry name" value="Riboflavin_kinase"/>
</dbReference>
<keyword evidence="3 14" id="KW-0285">Flavoprotein</keyword>
<keyword evidence="9 14" id="KW-0274">FAD</keyword>
<protein>
    <recommendedName>
        <fullName evidence="14">Riboflavin biosynthesis protein</fullName>
    </recommendedName>
    <domain>
        <recommendedName>
            <fullName evidence="14">Riboflavin kinase</fullName>
            <ecNumber evidence="14">2.7.1.26</ecNumber>
        </recommendedName>
        <alternativeName>
            <fullName evidence="14">Flavokinase</fullName>
        </alternativeName>
    </domain>
    <domain>
        <recommendedName>
            <fullName evidence="14">FMN adenylyltransferase</fullName>
            <ecNumber evidence="14">2.7.7.2</ecNumber>
        </recommendedName>
        <alternativeName>
            <fullName evidence="14">FAD pyrophosphorylase</fullName>
        </alternativeName>
        <alternativeName>
            <fullName evidence="14">FAD synthase</fullName>
        </alternativeName>
    </domain>
</protein>
<evidence type="ECO:0000256" key="4">
    <source>
        <dbReference type="ARBA" id="ARBA00022643"/>
    </source>
</evidence>
<dbReference type="PIRSF" id="PIRSF004491">
    <property type="entry name" value="FAD_Synth"/>
    <property type="match status" value="1"/>
</dbReference>
<organism evidence="16 17">
    <name type="scientific">Salininema proteolyticum</name>
    <dbReference type="NCBI Taxonomy" id="1607685"/>
    <lineage>
        <taxon>Bacteria</taxon>
        <taxon>Bacillati</taxon>
        <taxon>Actinomycetota</taxon>
        <taxon>Actinomycetes</taxon>
        <taxon>Glycomycetales</taxon>
        <taxon>Glycomycetaceae</taxon>
        <taxon>Salininema</taxon>
    </lineage>
</organism>
<dbReference type="InterPro" id="IPR023465">
    <property type="entry name" value="Riboflavin_kinase_dom_sf"/>
</dbReference>
<dbReference type="PANTHER" id="PTHR22749">
    <property type="entry name" value="RIBOFLAVIN KINASE/FMN ADENYLYLTRANSFERASE"/>
    <property type="match status" value="1"/>
</dbReference>
<evidence type="ECO:0000256" key="10">
    <source>
        <dbReference type="ARBA" id="ARBA00022840"/>
    </source>
</evidence>
<dbReference type="EMBL" id="JBHSDK010000021">
    <property type="protein sequence ID" value="MFC4336533.1"/>
    <property type="molecule type" value="Genomic_DNA"/>
</dbReference>
<dbReference type="NCBIfam" id="NF004162">
    <property type="entry name" value="PRK05627.1-5"/>
    <property type="match status" value="1"/>
</dbReference>
<name>A0ABV8U1G9_9ACTN</name>
<accession>A0ABV8U1G9</accession>
<dbReference type="GO" id="GO:0003919">
    <property type="term" value="F:FMN adenylyltransferase activity"/>
    <property type="evidence" value="ECO:0007669"/>
    <property type="project" value="UniProtKB-EC"/>
</dbReference>
<keyword evidence="11" id="KW-0511">Multifunctional enzyme</keyword>
<proteinExistence type="inferred from homology"/>